<protein>
    <submittedName>
        <fullName evidence="1">Uncharacterized protein</fullName>
    </submittedName>
</protein>
<comment type="caution">
    <text evidence="1">The sequence shown here is derived from an EMBL/GenBank/DDBJ whole genome shotgun (WGS) entry which is preliminary data.</text>
</comment>
<name>A0A0R3D0I0_9BRAD</name>
<dbReference type="AlphaFoldDB" id="A0A0R3D0I0"/>
<evidence type="ECO:0000313" key="1">
    <source>
        <dbReference type="EMBL" id="KRQ03286.1"/>
    </source>
</evidence>
<dbReference type="Proteomes" id="UP000051936">
    <property type="component" value="Unassembled WGS sequence"/>
</dbReference>
<keyword evidence="2" id="KW-1185">Reference proteome</keyword>
<gene>
    <name evidence="1" type="ORF">AOQ71_31660</name>
</gene>
<dbReference type="EMBL" id="LJYG01000108">
    <property type="protein sequence ID" value="KRQ03286.1"/>
    <property type="molecule type" value="Genomic_DNA"/>
</dbReference>
<reference evidence="1 2" key="1">
    <citation type="submission" date="2015-09" db="EMBL/GenBank/DDBJ databases">
        <title>Draft Genome Sequence of Bradyrhizobium manausense Strain BR 3351T, a Novel Symbiotic Nitrogen-Fixing Alphaproteobacterium Isolated from Brazilian Amazon Rain Forest.</title>
        <authorList>
            <person name="De Araujo J.L."/>
            <person name="Zilli J.E."/>
        </authorList>
    </citation>
    <scope>NUCLEOTIDE SEQUENCE [LARGE SCALE GENOMIC DNA]</scope>
    <source>
        <strain evidence="1 2">BR3351</strain>
    </source>
</reference>
<sequence>MSTTAASIVTTALRLYGVLDQTEQPGPADIANNVAILNDLLRNEHMHGAAQYLMRRITATVPAGVQGSIYSFSIGTASSSYLVQSDIVGIKDIWCNDVSPTVNRETQQAPIADVVRTTFLGLPTKWHQERQVDGSVTVTLWQPPRKATAILLDVGGRISPLTATDGSDIVALPPEGAHDAALLLGMTVMSSYGRNPASVSAVLARAQQVDKRWREWCLGAQWLRFVRS</sequence>
<organism evidence="1 2">
    <name type="scientific">Bradyrhizobium manausense</name>
    <dbReference type="NCBI Taxonomy" id="989370"/>
    <lineage>
        <taxon>Bacteria</taxon>
        <taxon>Pseudomonadati</taxon>
        <taxon>Pseudomonadota</taxon>
        <taxon>Alphaproteobacteria</taxon>
        <taxon>Hyphomicrobiales</taxon>
        <taxon>Nitrobacteraceae</taxon>
        <taxon>Bradyrhizobium</taxon>
    </lineage>
</organism>
<dbReference type="RefSeq" id="WP_057755377.1">
    <property type="nucleotide sequence ID" value="NZ_LJYG01000108.1"/>
</dbReference>
<accession>A0A0R3D0I0</accession>
<proteinExistence type="predicted"/>
<evidence type="ECO:0000313" key="2">
    <source>
        <dbReference type="Proteomes" id="UP000051936"/>
    </source>
</evidence>
<dbReference type="STRING" id="989370.AOQ71_31660"/>